<comment type="caution">
    <text evidence="4">The sequence shown here is derived from an EMBL/GenBank/DDBJ whole genome shotgun (WGS) entry which is preliminary data.</text>
</comment>
<feature type="chain" id="PRO_5038481003" evidence="2">
    <location>
        <begin position="18"/>
        <end position="196"/>
    </location>
</feature>
<gene>
    <name evidence="4" type="ORF">D3H55_02130</name>
</gene>
<accession>A0A3A1R5P1</accession>
<feature type="domain" description="DUF1541" evidence="3">
    <location>
        <begin position="135"/>
        <end position="184"/>
    </location>
</feature>
<organism evidence="4 5">
    <name type="scientific">Bacillus salacetis</name>
    <dbReference type="NCBI Taxonomy" id="2315464"/>
    <lineage>
        <taxon>Bacteria</taxon>
        <taxon>Bacillati</taxon>
        <taxon>Bacillota</taxon>
        <taxon>Bacilli</taxon>
        <taxon>Bacillales</taxon>
        <taxon>Bacillaceae</taxon>
        <taxon>Bacillus</taxon>
    </lineage>
</organism>
<dbReference type="OrthoDB" id="1701949at2"/>
<dbReference type="EMBL" id="QXIR01000002">
    <property type="protein sequence ID" value="RIW38360.1"/>
    <property type="molecule type" value="Genomic_DNA"/>
</dbReference>
<keyword evidence="2" id="KW-0732">Signal</keyword>
<dbReference type="Proteomes" id="UP000265801">
    <property type="component" value="Unassembled WGS sequence"/>
</dbReference>
<evidence type="ECO:0000256" key="2">
    <source>
        <dbReference type="SAM" id="SignalP"/>
    </source>
</evidence>
<dbReference type="Pfam" id="PF07563">
    <property type="entry name" value="DUF1541"/>
    <property type="match status" value="2"/>
</dbReference>
<dbReference type="AlphaFoldDB" id="A0A3A1R5P1"/>
<feature type="region of interest" description="Disordered" evidence="1">
    <location>
        <begin position="26"/>
        <end position="69"/>
    </location>
</feature>
<name>A0A3A1R5P1_9BACI</name>
<protein>
    <submittedName>
        <fullName evidence="4">DUF1541 domain-containing protein</fullName>
    </submittedName>
</protein>
<feature type="domain" description="DUF1541" evidence="3">
    <location>
        <begin position="72"/>
        <end position="122"/>
    </location>
</feature>
<sequence length="196" mass="21428">MKKIILLSVALLIIALAACGIGTKENATGSNEEEHQSDTEENPSGHTGMDHSMEGDIPEGMQEAEDPKYKTGSKVIIEKDHMSGMKGAEATIVGAYETTVYRVSYDPVTGGDRVEEHEWVVHEELKEADQEPFKPGSGVTIEAAHMEGMKGADATVDTAEEKTVYVIDYTPTDGSKPVKNHLWMSEEELHSSEQTY</sequence>
<proteinExistence type="predicted"/>
<dbReference type="RefSeq" id="WP_119545258.1">
    <property type="nucleotide sequence ID" value="NZ_QXIR01000002.1"/>
</dbReference>
<dbReference type="PROSITE" id="PS51257">
    <property type="entry name" value="PROKAR_LIPOPROTEIN"/>
    <property type="match status" value="1"/>
</dbReference>
<keyword evidence="5" id="KW-1185">Reference proteome</keyword>
<evidence type="ECO:0000259" key="3">
    <source>
        <dbReference type="Pfam" id="PF07563"/>
    </source>
</evidence>
<dbReference type="Gene3D" id="2.30.30.1210">
    <property type="entry name" value="Domain of unknown function DUF1541"/>
    <property type="match status" value="1"/>
</dbReference>
<evidence type="ECO:0000256" key="1">
    <source>
        <dbReference type="SAM" id="MobiDB-lite"/>
    </source>
</evidence>
<evidence type="ECO:0000313" key="4">
    <source>
        <dbReference type="EMBL" id="RIW38360.1"/>
    </source>
</evidence>
<dbReference type="InterPro" id="IPR011438">
    <property type="entry name" value="DUF1541"/>
</dbReference>
<reference evidence="4 5" key="1">
    <citation type="submission" date="2018-09" db="EMBL/GenBank/DDBJ databases">
        <title>Bacillus saliacetes sp. nov., isolated from Thai shrimp paste (Ka-pi).</title>
        <authorList>
            <person name="Daroonpunt R."/>
            <person name="Tanasupawat S."/>
            <person name="Yiamsombut S."/>
        </authorList>
    </citation>
    <scope>NUCLEOTIDE SEQUENCE [LARGE SCALE GENOMIC DNA]</scope>
    <source>
        <strain evidence="4 5">SKP7-4</strain>
    </source>
</reference>
<feature type="signal peptide" evidence="2">
    <location>
        <begin position="1"/>
        <end position="17"/>
    </location>
</feature>
<evidence type="ECO:0000313" key="5">
    <source>
        <dbReference type="Proteomes" id="UP000265801"/>
    </source>
</evidence>